<sequence length="781" mass="86860">MPELDTSKGQSSTAVEKRAIAEIKNGKVVFKQKPVSFEKSSETLQEIVGFRDMLEQRIQKQEPPLTSIPDEYKPLIAKLAHESDKGVAPLAKHIRAELLPTQDEDEDANSNIAASAALPLLVVEHAIKLIMNRNNYGLEGPLGFKLPSSVCVWRWEVKEAYRDWLPKSGREKAEARLTERIQAKEDLTILFESLPQNERDSILDPKGTNKLPSKDTNQSNSANPSAVAKASSVEPKEASQSQKEPNKKVEESENDAQSESPAPKGRPKKVLDPEKTAKAKEKEEKKAAKIEKEKKQKEAQSKSRSLMANFFGKAKAPERESPVKDTNAVAGPSFVESDFKRTFKPFVLKKDAEIAPVNWFLEVGRKRQSRHSSGISHAEAIVVDDEIVVKSEDLDVHMANVMETSAATMSTQERLQSVLKSFPRSSVQPPAHRGPSAFKIEALHNTRDVLSQLNEAEIADDPGRVRHLLSILRDRRTLPAKVLIFSEDARPGYFGTWTRNSRIVGPRTPFARDVVARDYGYDSGEEWEDEAPGEADDVVDDGEDEDAEGDADSDLDSWLVDDDEVEEVGTPIEARDGSPFPLDLPPHPSKRKAEKSEDKQPEKKRKVVVPLVPFAKGPCWESAIGQCEYDPFKPYRIQLFNDTPYPIDPFTFVSMTADERQPTRPDPTFVVPPLPQRLTALNGSADPSSSSPTAPLMKRTASAPAPKTTFPEAHLPLLLAKISSLATANLTFIVESIHQELRIHKVKKNAIEAKVKEVGEKSKDRKIWVIKEDVKLLHGLS</sequence>
<accession>A0ACB8BFI0</accession>
<dbReference type="EMBL" id="MU266421">
    <property type="protein sequence ID" value="KAH7924570.1"/>
    <property type="molecule type" value="Genomic_DNA"/>
</dbReference>
<proteinExistence type="predicted"/>
<comment type="caution">
    <text evidence="1">The sequence shown here is derived from an EMBL/GenBank/DDBJ whole genome shotgun (WGS) entry which is preliminary data.</text>
</comment>
<evidence type="ECO:0000313" key="1">
    <source>
        <dbReference type="EMBL" id="KAH7924570.1"/>
    </source>
</evidence>
<dbReference type="Proteomes" id="UP000790709">
    <property type="component" value="Unassembled WGS sequence"/>
</dbReference>
<organism evidence="1 2">
    <name type="scientific">Leucogyrophana mollusca</name>
    <dbReference type="NCBI Taxonomy" id="85980"/>
    <lineage>
        <taxon>Eukaryota</taxon>
        <taxon>Fungi</taxon>
        <taxon>Dikarya</taxon>
        <taxon>Basidiomycota</taxon>
        <taxon>Agaricomycotina</taxon>
        <taxon>Agaricomycetes</taxon>
        <taxon>Agaricomycetidae</taxon>
        <taxon>Boletales</taxon>
        <taxon>Boletales incertae sedis</taxon>
        <taxon>Leucogyrophana</taxon>
    </lineage>
</organism>
<gene>
    <name evidence="1" type="ORF">BV22DRAFT_498652</name>
</gene>
<reference evidence="1" key="1">
    <citation type="journal article" date="2021" name="New Phytol.">
        <title>Evolutionary innovations through gain and loss of genes in the ectomycorrhizal Boletales.</title>
        <authorList>
            <person name="Wu G."/>
            <person name="Miyauchi S."/>
            <person name="Morin E."/>
            <person name="Kuo A."/>
            <person name="Drula E."/>
            <person name="Varga T."/>
            <person name="Kohler A."/>
            <person name="Feng B."/>
            <person name="Cao Y."/>
            <person name="Lipzen A."/>
            <person name="Daum C."/>
            <person name="Hundley H."/>
            <person name="Pangilinan J."/>
            <person name="Johnson J."/>
            <person name="Barry K."/>
            <person name="LaButti K."/>
            <person name="Ng V."/>
            <person name="Ahrendt S."/>
            <person name="Min B."/>
            <person name="Choi I.G."/>
            <person name="Park H."/>
            <person name="Plett J.M."/>
            <person name="Magnuson J."/>
            <person name="Spatafora J.W."/>
            <person name="Nagy L.G."/>
            <person name="Henrissat B."/>
            <person name="Grigoriev I.V."/>
            <person name="Yang Z.L."/>
            <person name="Xu J."/>
            <person name="Martin F.M."/>
        </authorList>
    </citation>
    <scope>NUCLEOTIDE SEQUENCE</scope>
    <source>
        <strain evidence="1">KUC20120723A-06</strain>
    </source>
</reference>
<name>A0ACB8BFI0_9AGAM</name>
<keyword evidence="2" id="KW-1185">Reference proteome</keyword>
<protein>
    <submittedName>
        <fullName evidence="1">Uncharacterized protein</fullName>
    </submittedName>
</protein>
<evidence type="ECO:0000313" key="2">
    <source>
        <dbReference type="Proteomes" id="UP000790709"/>
    </source>
</evidence>